<feature type="region of interest" description="Disordered" evidence="1">
    <location>
        <begin position="1"/>
        <end position="39"/>
    </location>
</feature>
<sequence>MDRKLSSQPAVEPHGLANKRREEDHSSDWESDDEVKTQEELEFIKKEKKAVEERIRNKLIDAKKEPKEIKNYKIDDVEDDKNIKENE</sequence>
<gene>
    <name evidence="2" type="ORF">WN48_06634</name>
</gene>
<evidence type="ECO:0000256" key="1">
    <source>
        <dbReference type="SAM" id="MobiDB-lite"/>
    </source>
</evidence>
<dbReference type="EMBL" id="KQ802496">
    <property type="protein sequence ID" value="OAD46947.1"/>
    <property type="molecule type" value="Genomic_DNA"/>
</dbReference>
<evidence type="ECO:0000313" key="2">
    <source>
        <dbReference type="EMBL" id="OAD46947.1"/>
    </source>
</evidence>
<name>A0A310SDF3_9HYME</name>
<evidence type="ECO:0000313" key="3">
    <source>
        <dbReference type="Proteomes" id="UP000250275"/>
    </source>
</evidence>
<organism evidence="2 3">
    <name type="scientific">Eufriesea mexicana</name>
    <dbReference type="NCBI Taxonomy" id="516756"/>
    <lineage>
        <taxon>Eukaryota</taxon>
        <taxon>Metazoa</taxon>
        <taxon>Ecdysozoa</taxon>
        <taxon>Arthropoda</taxon>
        <taxon>Hexapoda</taxon>
        <taxon>Insecta</taxon>
        <taxon>Pterygota</taxon>
        <taxon>Neoptera</taxon>
        <taxon>Endopterygota</taxon>
        <taxon>Hymenoptera</taxon>
        <taxon>Apocrita</taxon>
        <taxon>Aculeata</taxon>
        <taxon>Apoidea</taxon>
        <taxon>Anthophila</taxon>
        <taxon>Apidae</taxon>
        <taxon>Eufriesea</taxon>
    </lineage>
</organism>
<feature type="compositionally biased region" description="Basic and acidic residues" evidence="1">
    <location>
        <begin position="19"/>
        <end position="39"/>
    </location>
</feature>
<reference evidence="2 3" key="1">
    <citation type="submission" date="2015-07" db="EMBL/GenBank/DDBJ databases">
        <title>The genome of Eufriesea mexicana.</title>
        <authorList>
            <person name="Pan H."/>
            <person name="Kapheim K."/>
        </authorList>
    </citation>
    <scope>NUCLEOTIDE SEQUENCE [LARGE SCALE GENOMIC DNA]</scope>
    <source>
        <strain evidence="2">0111107269</strain>
        <tissue evidence="2">Whole body</tissue>
    </source>
</reference>
<proteinExistence type="predicted"/>
<accession>A0A310SDF3</accession>
<protein>
    <submittedName>
        <fullName evidence="2">Uncharacterized protein</fullName>
    </submittedName>
</protein>
<dbReference type="Proteomes" id="UP000250275">
    <property type="component" value="Unassembled WGS sequence"/>
</dbReference>
<keyword evidence="3" id="KW-1185">Reference proteome</keyword>
<dbReference type="AlphaFoldDB" id="A0A310SDF3"/>